<dbReference type="InterPro" id="IPR051325">
    <property type="entry name" value="Nudix_hydrolase_domain"/>
</dbReference>
<reference evidence="4" key="1">
    <citation type="journal article" date="2020" name="Nature">
        <title>Giant virus diversity and host interactions through global metagenomics.</title>
        <authorList>
            <person name="Schulz F."/>
            <person name="Roux S."/>
            <person name="Paez-Espino D."/>
            <person name="Jungbluth S."/>
            <person name="Walsh D.A."/>
            <person name="Denef V.J."/>
            <person name="McMahon K.D."/>
            <person name="Konstantinidis K.T."/>
            <person name="Eloe-Fadrosh E.A."/>
            <person name="Kyrpides N.C."/>
            <person name="Woyke T."/>
        </authorList>
    </citation>
    <scope>NUCLEOTIDE SEQUENCE</scope>
    <source>
        <strain evidence="4">GVMAG-M-3300024302-11</strain>
    </source>
</reference>
<evidence type="ECO:0000256" key="1">
    <source>
        <dbReference type="ARBA" id="ARBA00022801"/>
    </source>
</evidence>
<dbReference type="InterPro" id="IPR036875">
    <property type="entry name" value="Znf_CCHC_sf"/>
</dbReference>
<name>A0A6C0ISU5_9ZZZZ</name>
<dbReference type="SUPFAM" id="SSF57756">
    <property type="entry name" value="Retrovirus zinc finger-like domains"/>
    <property type="match status" value="1"/>
</dbReference>
<keyword evidence="1" id="KW-0378">Hydrolase</keyword>
<dbReference type="AlphaFoldDB" id="A0A6C0ISU5"/>
<dbReference type="GO" id="GO:0004081">
    <property type="term" value="F:bis(5'-nucleosyl)-tetraphosphatase (asymmetrical) activity"/>
    <property type="evidence" value="ECO:0007669"/>
    <property type="project" value="TreeGrafter"/>
</dbReference>
<dbReference type="PANTHER" id="PTHR21340:SF0">
    <property type="entry name" value="BIS(5'-NUCLEOSYL)-TETRAPHOSPHATASE [ASYMMETRICAL]"/>
    <property type="match status" value="1"/>
</dbReference>
<dbReference type="Gene3D" id="3.90.79.10">
    <property type="entry name" value="Nucleoside Triphosphate Pyrophosphohydrolase"/>
    <property type="match status" value="1"/>
</dbReference>
<dbReference type="InterPro" id="IPR015797">
    <property type="entry name" value="NUDIX_hydrolase-like_dom_sf"/>
</dbReference>
<proteinExistence type="predicted"/>
<dbReference type="EMBL" id="MN740255">
    <property type="protein sequence ID" value="QHT96311.1"/>
    <property type="molecule type" value="Genomic_DNA"/>
</dbReference>
<feature type="domain" description="Nudix hydrolase" evidence="3">
    <location>
        <begin position="68"/>
        <end position="294"/>
    </location>
</feature>
<dbReference type="Pfam" id="PF00293">
    <property type="entry name" value="NUDIX"/>
    <property type="match status" value="1"/>
</dbReference>
<evidence type="ECO:0000259" key="3">
    <source>
        <dbReference type="PROSITE" id="PS51462"/>
    </source>
</evidence>
<feature type="domain" description="CCHC-type" evidence="2">
    <location>
        <begin position="14"/>
        <end position="29"/>
    </location>
</feature>
<protein>
    <recommendedName>
        <fullName evidence="5">CCHC-type domain-containing protein</fullName>
    </recommendedName>
</protein>
<accession>A0A6C0ISU5</accession>
<dbReference type="GO" id="GO:0006754">
    <property type="term" value="P:ATP biosynthetic process"/>
    <property type="evidence" value="ECO:0007669"/>
    <property type="project" value="TreeGrafter"/>
</dbReference>
<dbReference type="SMART" id="SM00343">
    <property type="entry name" value="ZnF_C2HC"/>
    <property type="match status" value="1"/>
</dbReference>
<sequence length="313" mass="37297">MKSNKPDTKKSYYCSNCGKYGHISKKCTESITSLGVICAKFDNLPIKEESFNRFLSSRYIDIENYNFSHIDNISKLDYFKKNIKFLMIQRKHSLSYIEFIRGKYDIKNIDKLSMLFKNMCPEEITKISCLNFDDLWNNLWQQTSKTKSFQKEFKASKVLFEILISTNEIYNLIKVIPDYETPEWGFPKGRRNIFEKNLDCALRELEEETSLKNNKFNILHNINCVNEEYIATNNVQYKHLYYLGYMSADTIPNDYFDNINNYEVAKVKWCSWDEANSIIRDYYHEKIKVINMVYFLFLNLYIEYIGKDDIIAI</sequence>
<dbReference type="GO" id="GO:0006167">
    <property type="term" value="P:AMP biosynthetic process"/>
    <property type="evidence" value="ECO:0007669"/>
    <property type="project" value="TreeGrafter"/>
</dbReference>
<dbReference type="PROSITE" id="PS51462">
    <property type="entry name" value="NUDIX"/>
    <property type="match status" value="1"/>
</dbReference>
<dbReference type="GO" id="GO:0003676">
    <property type="term" value="F:nucleic acid binding"/>
    <property type="evidence" value="ECO:0007669"/>
    <property type="project" value="InterPro"/>
</dbReference>
<organism evidence="4">
    <name type="scientific">viral metagenome</name>
    <dbReference type="NCBI Taxonomy" id="1070528"/>
    <lineage>
        <taxon>unclassified sequences</taxon>
        <taxon>metagenomes</taxon>
        <taxon>organismal metagenomes</taxon>
    </lineage>
</organism>
<dbReference type="SUPFAM" id="SSF55811">
    <property type="entry name" value="Nudix"/>
    <property type="match status" value="1"/>
</dbReference>
<evidence type="ECO:0000259" key="2">
    <source>
        <dbReference type="PROSITE" id="PS50158"/>
    </source>
</evidence>
<dbReference type="PROSITE" id="PS50158">
    <property type="entry name" value="ZF_CCHC"/>
    <property type="match status" value="1"/>
</dbReference>
<evidence type="ECO:0008006" key="5">
    <source>
        <dbReference type="Google" id="ProtNLM"/>
    </source>
</evidence>
<dbReference type="InterPro" id="IPR001878">
    <property type="entry name" value="Znf_CCHC"/>
</dbReference>
<dbReference type="PANTHER" id="PTHR21340">
    <property type="entry name" value="DIADENOSINE 5,5-P1,P4-TETRAPHOSPHATE PYROPHOSPHOHYDROLASE MUTT"/>
    <property type="match status" value="1"/>
</dbReference>
<evidence type="ECO:0000313" key="4">
    <source>
        <dbReference type="EMBL" id="QHT96311.1"/>
    </source>
</evidence>
<dbReference type="InterPro" id="IPR000086">
    <property type="entry name" value="NUDIX_hydrolase_dom"/>
</dbReference>
<dbReference type="GO" id="GO:0008270">
    <property type="term" value="F:zinc ion binding"/>
    <property type="evidence" value="ECO:0007669"/>
    <property type="project" value="InterPro"/>
</dbReference>